<comment type="subcellular location">
    <subcellularLocation>
        <location evidence="1">Cell membrane</location>
        <topology evidence="1">Multi-pass membrane protein</topology>
    </subcellularLocation>
</comment>
<evidence type="ECO:0000256" key="2">
    <source>
        <dbReference type="ARBA" id="ARBA00022475"/>
    </source>
</evidence>
<evidence type="ECO:0000256" key="1">
    <source>
        <dbReference type="ARBA" id="ARBA00004651"/>
    </source>
</evidence>
<reference evidence="14 15" key="1">
    <citation type="submission" date="2019-03" db="EMBL/GenBank/DDBJ databases">
        <title>Genomic Encyclopedia of Type Strains, Phase IV (KMG-IV): sequencing the most valuable type-strain genomes for metagenomic binning, comparative biology and taxonomic classification.</title>
        <authorList>
            <person name="Goeker M."/>
        </authorList>
    </citation>
    <scope>NUCLEOTIDE SEQUENCE [LARGE SCALE GENOMIC DNA]</scope>
    <source>
        <strain evidence="14 15">DSM 15969</strain>
    </source>
</reference>
<feature type="domain" description="HAMP" evidence="13">
    <location>
        <begin position="307"/>
        <end position="360"/>
    </location>
</feature>
<dbReference type="PROSITE" id="PS50111">
    <property type="entry name" value="CHEMOTAXIS_TRANSDUC_2"/>
    <property type="match status" value="1"/>
</dbReference>
<dbReference type="EMBL" id="SLUI01000007">
    <property type="protein sequence ID" value="TCL36902.1"/>
    <property type="molecule type" value="Genomic_DNA"/>
</dbReference>
<evidence type="ECO:0000256" key="3">
    <source>
        <dbReference type="ARBA" id="ARBA00022500"/>
    </source>
</evidence>
<dbReference type="SMART" id="SM00304">
    <property type="entry name" value="HAMP"/>
    <property type="match status" value="1"/>
</dbReference>
<evidence type="ECO:0000256" key="11">
    <source>
        <dbReference type="SAM" id="Phobius"/>
    </source>
</evidence>
<comment type="similarity">
    <text evidence="8">Belongs to the methyl-accepting chemotaxis (MCP) protein family.</text>
</comment>
<evidence type="ECO:0000256" key="4">
    <source>
        <dbReference type="ARBA" id="ARBA00022692"/>
    </source>
</evidence>
<dbReference type="Pfam" id="PF00015">
    <property type="entry name" value="MCPsignal"/>
    <property type="match status" value="1"/>
</dbReference>
<dbReference type="Pfam" id="PF02743">
    <property type="entry name" value="dCache_1"/>
    <property type="match status" value="1"/>
</dbReference>
<evidence type="ECO:0000259" key="13">
    <source>
        <dbReference type="PROSITE" id="PS50885"/>
    </source>
</evidence>
<dbReference type="Gene3D" id="3.30.450.20">
    <property type="entry name" value="PAS domain"/>
    <property type="match status" value="1"/>
</dbReference>
<evidence type="ECO:0000256" key="8">
    <source>
        <dbReference type="ARBA" id="ARBA00029447"/>
    </source>
</evidence>
<feature type="coiled-coil region" evidence="10">
    <location>
        <begin position="348"/>
        <end position="375"/>
    </location>
</feature>
<keyword evidence="10" id="KW-0175">Coiled coil</keyword>
<dbReference type="CDD" id="cd18774">
    <property type="entry name" value="PDC2_HK_sensor"/>
    <property type="match status" value="1"/>
</dbReference>
<sequence>MGRTVFAKLVTLILVLTLAATGITGFVMLSGMEASLIAGSNQELQNQVNNFAENIDAMLQEKISLGQAIASNAQVVAGDTAGINALINSIQQSNSVLYEAVNISDQDGRLTHFAPEANAGKMIGVSVAERPHFKGAKETGKAIISDVMISKDTGKPIVIIAVPIKDNTGKFKGIVTQAIKLDALEKMRSQVKAGETGFASVVTNAGGKAITIAHQDKSFVTEQKDLSEVAIIKATMSGQKQLMAFKSAAGIEMIGATSIVPSSNWITTVMVPEQEVYADVHSNRIKMLGIIAVTIVIVVLLTRYFANQIAGRLARMVQRVAQVADGDLRHQDVTDHSADEIGQLGIAVQDMTGNLREVMRQVNQAAEQVASSSEQLTISAEQSAQGATQVATSIFEVASGTEKQTAAVDKTTTIVKRISNEIEHTAANVAIVEQTSGQAADAAKAGGKAIEAAVSQMANIETKVVHSAGVVSKLGERSKEIGQIVDTISGIAGQTNLLALNAAIEAARAGEQGRGFAVVAEEVRKLAEQSQEAAKQIAQLIGEIQTDTDSAVFAMNEGTQEVKVGAAVVNTAGKSFTDIISLVEEVSRQVSSMTTAIRGIADSGAEIISAVEDINSITKDTAGQTQTVSAVTEEQSASMEEIAASSEALATLAQDLQTVVQRFKI</sequence>
<keyword evidence="15" id="KW-1185">Reference proteome</keyword>
<keyword evidence="7 9" id="KW-0807">Transducer</keyword>
<organism evidence="14 15">
    <name type="scientific">Anaerospora hongkongensis</name>
    <dbReference type="NCBI Taxonomy" id="244830"/>
    <lineage>
        <taxon>Bacteria</taxon>
        <taxon>Bacillati</taxon>
        <taxon>Bacillota</taxon>
        <taxon>Negativicutes</taxon>
        <taxon>Selenomonadales</taxon>
        <taxon>Sporomusaceae</taxon>
        <taxon>Anaerospora</taxon>
    </lineage>
</organism>
<dbReference type="RefSeq" id="WP_132080540.1">
    <property type="nucleotide sequence ID" value="NZ_SLUI01000007.1"/>
</dbReference>
<dbReference type="CDD" id="cd11386">
    <property type="entry name" value="MCP_signal"/>
    <property type="match status" value="1"/>
</dbReference>
<dbReference type="PROSITE" id="PS50885">
    <property type="entry name" value="HAMP"/>
    <property type="match status" value="1"/>
</dbReference>
<dbReference type="SUPFAM" id="SSF103190">
    <property type="entry name" value="Sensory domain-like"/>
    <property type="match status" value="1"/>
</dbReference>
<dbReference type="CDD" id="cd06225">
    <property type="entry name" value="HAMP"/>
    <property type="match status" value="1"/>
</dbReference>
<evidence type="ECO:0000259" key="12">
    <source>
        <dbReference type="PROSITE" id="PS50111"/>
    </source>
</evidence>
<dbReference type="AlphaFoldDB" id="A0A4R1Q5H1"/>
<protein>
    <submittedName>
        <fullName evidence="14">Methyl-accepting chemotaxis protein</fullName>
    </submittedName>
</protein>
<feature type="domain" description="Methyl-accepting transducer" evidence="12">
    <location>
        <begin position="379"/>
        <end position="615"/>
    </location>
</feature>
<evidence type="ECO:0000256" key="9">
    <source>
        <dbReference type="PROSITE-ProRule" id="PRU00284"/>
    </source>
</evidence>
<dbReference type="GO" id="GO:0006935">
    <property type="term" value="P:chemotaxis"/>
    <property type="evidence" value="ECO:0007669"/>
    <property type="project" value="UniProtKB-KW"/>
</dbReference>
<evidence type="ECO:0000256" key="6">
    <source>
        <dbReference type="ARBA" id="ARBA00023136"/>
    </source>
</evidence>
<dbReference type="InterPro" id="IPR004089">
    <property type="entry name" value="MCPsignal_dom"/>
</dbReference>
<proteinExistence type="inferred from homology"/>
<dbReference type="InterPro" id="IPR029151">
    <property type="entry name" value="Sensor-like_sf"/>
</dbReference>
<gene>
    <name evidence="14" type="ORF">EV210_107167</name>
</gene>
<dbReference type="PANTHER" id="PTHR32089:SF112">
    <property type="entry name" value="LYSOZYME-LIKE PROTEIN-RELATED"/>
    <property type="match status" value="1"/>
</dbReference>
<accession>A0A4R1Q5H1</accession>
<dbReference type="InterPro" id="IPR033479">
    <property type="entry name" value="dCache_1"/>
</dbReference>
<name>A0A4R1Q5H1_9FIRM</name>
<evidence type="ECO:0000313" key="14">
    <source>
        <dbReference type="EMBL" id="TCL36902.1"/>
    </source>
</evidence>
<dbReference type="SUPFAM" id="SSF58104">
    <property type="entry name" value="Methyl-accepting chemotaxis protein (MCP) signaling domain"/>
    <property type="match status" value="1"/>
</dbReference>
<dbReference type="Gene3D" id="1.10.287.950">
    <property type="entry name" value="Methyl-accepting chemotaxis protein"/>
    <property type="match status" value="1"/>
</dbReference>
<evidence type="ECO:0000313" key="15">
    <source>
        <dbReference type="Proteomes" id="UP000295063"/>
    </source>
</evidence>
<evidence type="ECO:0000256" key="7">
    <source>
        <dbReference type="ARBA" id="ARBA00023224"/>
    </source>
</evidence>
<keyword evidence="3" id="KW-0145">Chemotaxis</keyword>
<dbReference type="InterPro" id="IPR003660">
    <property type="entry name" value="HAMP_dom"/>
</dbReference>
<dbReference type="GO" id="GO:0005886">
    <property type="term" value="C:plasma membrane"/>
    <property type="evidence" value="ECO:0007669"/>
    <property type="project" value="UniProtKB-SubCell"/>
</dbReference>
<dbReference type="Proteomes" id="UP000295063">
    <property type="component" value="Unassembled WGS sequence"/>
</dbReference>
<dbReference type="PANTHER" id="PTHR32089">
    <property type="entry name" value="METHYL-ACCEPTING CHEMOTAXIS PROTEIN MCPB"/>
    <property type="match status" value="1"/>
</dbReference>
<comment type="caution">
    <text evidence="14">The sequence shown here is derived from an EMBL/GenBank/DDBJ whole genome shotgun (WGS) entry which is preliminary data.</text>
</comment>
<evidence type="ECO:0000256" key="5">
    <source>
        <dbReference type="ARBA" id="ARBA00022989"/>
    </source>
</evidence>
<dbReference type="OrthoDB" id="136416at2"/>
<keyword evidence="6 11" id="KW-0472">Membrane</keyword>
<keyword evidence="2" id="KW-1003">Cell membrane</keyword>
<dbReference type="Gene3D" id="6.10.340.10">
    <property type="match status" value="1"/>
</dbReference>
<dbReference type="GO" id="GO:0007165">
    <property type="term" value="P:signal transduction"/>
    <property type="evidence" value="ECO:0007669"/>
    <property type="project" value="UniProtKB-KW"/>
</dbReference>
<dbReference type="CDD" id="cd18773">
    <property type="entry name" value="PDC1_HK_sensor"/>
    <property type="match status" value="1"/>
</dbReference>
<keyword evidence="5 11" id="KW-1133">Transmembrane helix</keyword>
<dbReference type="Pfam" id="PF00672">
    <property type="entry name" value="HAMP"/>
    <property type="match status" value="1"/>
</dbReference>
<evidence type="ECO:0000256" key="10">
    <source>
        <dbReference type="SAM" id="Coils"/>
    </source>
</evidence>
<dbReference type="SMART" id="SM00283">
    <property type="entry name" value="MA"/>
    <property type="match status" value="1"/>
</dbReference>
<keyword evidence="4 11" id="KW-0812">Transmembrane</keyword>
<feature type="transmembrane region" description="Helical" evidence="11">
    <location>
        <begin position="287"/>
        <end position="306"/>
    </location>
</feature>